<evidence type="ECO:0000256" key="1">
    <source>
        <dbReference type="SAM" id="MobiDB-lite"/>
    </source>
</evidence>
<feature type="compositionally biased region" description="Basic residues" evidence="1">
    <location>
        <begin position="146"/>
        <end position="157"/>
    </location>
</feature>
<dbReference type="AlphaFoldDB" id="A0A6J4KHD7"/>
<feature type="compositionally biased region" description="Basic and acidic residues" evidence="1">
    <location>
        <begin position="168"/>
        <end position="180"/>
    </location>
</feature>
<evidence type="ECO:0000313" key="2">
    <source>
        <dbReference type="EMBL" id="CAA9306208.1"/>
    </source>
</evidence>
<feature type="compositionally biased region" description="Basic residues" evidence="1">
    <location>
        <begin position="298"/>
        <end position="321"/>
    </location>
</feature>
<reference evidence="2" key="1">
    <citation type="submission" date="2020-02" db="EMBL/GenBank/DDBJ databases">
        <authorList>
            <person name="Meier V. D."/>
        </authorList>
    </citation>
    <scope>NUCLEOTIDE SEQUENCE</scope>
    <source>
        <strain evidence="2">AVDCRST_MAG07</strain>
    </source>
</reference>
<proteinExistence type="predicted"/>
<feature type="region of interest" description="Disordered" evidence="1">
    <location>
        <begin position="1"/>
        <end position="321"/>
    </location>
</feature>
<name>A0A6J4KHD7_9ACTN</name>
<organism evidence="2">
    <name type="scientific">uncultured Frankineae bacterium</name>
    <dbReference type="NCBI Taxonomy" id="437475"/>
    <lineage>
        <taxon>Bacteria</taxon>
        <taxon>Bacillati</taxon>
        <taxon>Actinomycetota</taxon>
        <taxon>Actinomycetes</taxon>
        <taxon>Frankiales</taxon>
        <taxon>environmental samples</taxon>
    </lineage>
</organism>
<gene>
    <name evidence="2" type="ORF">AVDCRST_MAG07-275</name>
</gene>
<feature type="compositionally biased region" description="Basic residues" evidence="1">
    <location>
        <begin position="247"/>
        <end position="256"/>
    </location>
</feature>
<sequence length="321" mass="34356">GTSLPLRRAGLPARIRRAVARPGPPRRGARLLGAAHLRPLPRPRRDLRRDRPPSGHPGPDPCDGGGGRGDQHAAHRVPHVLRRLPLAGGARQDDRVPGRAVPRAHRGGAGGRVAAGGVRRHGRALPAGRGAGRPPAGVRGTAAAVPRRRAVGARRPARAGVGHGTAARAHEPRAGDDRRRLPPRAAPGRRAGRHRLGQLRQPQRGDRCRQHRDLGCGADAAQARVGARGGGRPLRRRGAGDRGLLRRDRRAHRGHRGAAVGPDGSDGGGPAHLPARPGRLRRRRLRRARTAPGGVRLLLRHRRRPRRRGVRAGGRTPRRSL</sequence>
<feature type="compositionally biased region" description="Basic residues" evidence="1">
    <location>
        <begin position="278"/>
        <end position="289"/>
    </location>
</feature>
<feature type="non-terminal residue" evidence="2">
    <location>
        <position position="321"/>
    </location>
</feature>
<feature type="compositionally biased region" description="Basic and acidic residues" evidence="1">
    <location>
        <begin position="203"/>
        <end position="214"/>
    </location>
</feature>
<feature type="compositionally biased region" description="Low complexity" evidence="1">
    <location>
        <begin position="217"/>
        <end position="226"/>
    </location>
</feature>
<dbReference type="EMBL" id="CADCUB010000009">
    <property type="protein sequence ID" value="CAA9306208.1"/>
    <property type="molecule type" value="Genomic_DNA"/>
</dbReference>
<protein>
    <submittedName>
        <fullName evidence="2">Uncharacterized protein</fullName>
    </submittedName>
</protein>
<feature type="compositionally biased region" description="Basic and acidic residues" evidence="1">
    <location>
        <begin position="43"/>
        <end position="53"/>
    </location>
</feature>
<feature type="compositionally biased region" description="Low complexity" evidence="1">
    <location>
        <begin position="124"/>
        <end position="145"/>
    </location>
</feature>
<accession>A0A6J4KHD7</accession>
<feature type="non-terminal residue" evidence="2">
    <location>
        <position position="1"/>
    </location>
</feature>